<dbReference type="EMBL" id="CP041636">
    <property type="protein sequence ID" value="QDO97634.1"/>
    <property type="molecule type" value="Genomic_DNA"/>
</dbReference>
<dbReference type="InterPro" id="IPR000182">
    <property type="entry name" value="GNAT_dom"/>
</dbReference>
<reference evidence="3 4" key="1">
    <citation type="submission" date="2019-07" db="EMBL/GenBank/DDBJ databases">
        <title>Genome sequencing for Ferrovibrio sp. K5.</title>
        <authorList>
            <person name="Park S.-J."/>
        </authorList>
    </citation>
    <scope>NUCLEOTIDE SEQUENCE [LARGE SCALE GENOMIC DNA]</scope>
    <source>
        <strain evidence="3 4">K5</strain>
    </source>
</reference>
<dbReference type="AlphaFoldDB" id="A0A516H1J3"/>
<dbReference type="RefSeq" id="WP_144068615.1">
    <property type="nucleotide sequence ID" value="NZ_CP041636.1"/>
</dbReference>
<feature type="domain" description="N-acetyltransferase" evidence="2">
    <location>
        <begin position="4"/>
        <end position="195"/>
    </location>
</feature>
<evidence type="ECO:0000313" key="4">
    <source>
        <dbReference type="Proteomes" id="UP000317496"/>
    </source>
</evidence>
<dbReference type="CDD" id="cd04301">
    <property type="entry name" value="NAT_SF"/>
    <property type="match status" value="1"/>
</dbReference>
<dbReference type="Proteomes" id="UP000317496">
    <property type="component" value="Chromosome"/>
</dbReference>
<keyword evidence="4" id="KW-1185">Reference proteome</keyword>
<accession>A0A516H1J3</accession>
<sequence>MTKLTCHALTPERWPDLAALFGARGACDGCWCMYWRHQRGEDYESAKGATNRRRFQKLVKDSAAHGALAYVDGEPVGWIAFDRRSDFHRLQRARTLRSDDGDETAEIWAMPCFYVKAGWRSRGVASALLDFAIRHLKRKHRAKILEAYPMQQPAGGKRHPAAFAYTGTVGLFAKAGFVAVGARDNSRQRMRLTLA</sequence>
<dbReference type="Gene3D" id="3.40.630.30">
    <property type="match status" value="1"/>
</dbReference>
<dbReference type="PROSITE" id="PS51186">
    <property type="entry name" value="GNAT"/>
    <property type="match status" value="1"/>
</dbReference>
<proteinExistence type="predicted"/>
<dbReference type="InterPro" id="IPR016181">
    <property type="entry name" value="Acyl_CoA_acyltransferase"/>
</dbReference>
<keyword evidence="1" id="KW-0812">Transmembrane</keyword>
<dbReference type="GO" id="GO:0016747">
    <property type="term" value="F:acyltransferase activity, transferring groups other than amino-acyl groups"/>
    <property type="evidence" value="ECO:0007669"/>
    <property type="project" value="InterPro"/>
</dbReference>
<keyword evidence="1" id="KW-0472">Membrane</keyword>
<dbReference type="SUPFAM" id="SSF55729">
    <property type="entry name" value="Acyl-CoA N-acyltransferases (Nat)"/>
    <property type="match status" value="1"/>
</dbReference>
<keyword evidence="3" id="KW-0808">Transferase</keyword>
<dbReference type="Pfam" id="PF00583">
    <property type="entry name" value="Acetyltransf_1"/>
    <property type="match status" value="1"/>
</dbReference>
<evidence type="ECO:0000313" key="3">
    <source>
        <dbReference type="EMBL" id="QDO97634.1"/>
    </source>
</evidence>
<protein>
    <submittedName>
        <fullName evidence="3">GNAT family N-acetyltransferase</fullName>
    </submittedName>
</protein>
<gene>
    <name evidence="3" type="ORF">FNB15_10290</name>
</gene>
<evidence type="ECO:0000256" key="1">
    <source>
        <dbReference type="SAM" id="Phobius"/>
    </source>
</evidence>
<dbReference type="OrthoDB" id="8894819at2"/>
<feature type="transmembrane region" description="Helical" evidence="1">
    <location>
        <begin position="162"/>
        <end position="182"/>
    </location>
</feature>
<name>A0A516H1J3_9PROT</name>
<evidence type="ECO:0000259" key="2">
    <source>
        <dbReference type="PROSITE" id="PS51186"/>
    </source>
</evidence>
<keyword evidence="1" id="KW-1133">Transmembrane helix</keyword>
<dbReference type="KEGG" id="fer:FNB15_10290"/>
<organism evidence="3 4">
    <name type="scientific">Ferrovibrio terrae</name>
    <dbReference type="NCBI Taxonomy" id="2594003"/>
    <lineage>
        <taxon>Bacteria</taxon>
        <taxon>Pseudomonadati</taxon>
        <taxon>Pseudomonadota</taxon>
        <taxon>Alphaproteobacteria</taxon>
        <taxon>Rhodospirillales</taxon>
        <taxon>Rhodospirillaceae</taxon>
        <taxon>Ferrovibrio</taxon>
    </lineage>
</organism>